<keyword evidence="1" id="KW-0812">Transmembrane</keyword>
<protein>
    <submittedName>
        <fullName evidence="4">Ferric-dicitrate binding protein FerR (Iron transport regulator)</fullName>
    </submittedName>
</protein>
<dbReference type="Proteomes" id="UP000557307">
    <property type="component" value="Unassembled WGS sequence"/>
</dbReference>
<dbReference type="EMBL" id="JACHGF010000003">
    <property type="protein sequence ID" value="MBB5284081.1"/>
    <property type="molecule type" value="Genomic_DNA"/>
</dbReference>
<proteinExistence type="predicted"/>
<keyword evidence="5" id="KW-1185">Reference proteome</keyword>
<dbReference type="InterPro" id="IPR032508">
    <property type="entry name" value="FecR_C"/>
</dbReference>
<dbReference type="AlphaFoldDB" id="A0A840TKQ1"/>
<feature type="domain" description="Protein FecR C-terminal" evidence="3">
    <location>
        <begin position="266"/>
        <end position="333"/>
    </location>
</feature>
<gene>
    <name evidence="4" type="ORF">HNQ92_002224</name>
</gene>
<organism evidence="4 5">
    <name type="scientific">Rhabdobacter roseus</name>
    <dbReference type="NCBI Taxonomy" id="1655419"/>
    <lineage>
        <taxon>Bacteria</taxon>
        <taxon>Pseudomonadati</taxon>
        <taxon>Bacteroidota</taxon>
        <taxon>Cytophagia</taxon>
        <taxon>Cytophagales</taxon>
        <taxon>Cytophagaceae</taxon>
        <taxon>Rhabdobacter</taxon>
    </lineage>
</organism>
<dbReference type="PANTHER" id="PTHR30273:SF2">
    <property type="entry name" value="PROTEIN FECR"/>
    <property type="match status" value="1"/>
</dbReference>
<dbReference type="PANTHER" id="PTHR30273">
    <property type="entry name" value="PERIPLASMIC SIGNAL SENSOR AND SIGMA FACTOR ACTIVATOR FECR-RELATED"/>
    <property type="match status" value="1"/>
</dbReference>
<feature type="domain" description="FecR protein" evidence="2">
    <location>
        <begin position="121"/>
        <end position="217"/>
    </location>
</feature>
<feature type="transmembrane region" description="Helical" evidence="1">
    <location>
        <begin position="94"/>
        <end position="113"/>
    </location>
</feature>
<keyword evidence="1" id="KW-0472">Membrane</keyword>
<evidence type="ECO:0000256" key="1">
    <source>
        <dbReference type="SAM" id="Phobius"/>
    </source>
</evidence>
<comment type="caution">
    <text evidence="4">The sequence shown here is derived from an EMBL/GenBank/DDBJ whole genome shotgun (WGS) entry which is preliminary data.</text>
</comment>
<evidence type="ECO:0000259" key="2">
    <source>
        <dbReference type="Pfam" id="PF04773"/>
    </source>
</evidence>
<reference evidence="4 5" key="1">
    <citation type="submission" date="2020-08" db="EMBL/GenBank/DDBJ databases">
        <title>Genomic Encyclopedia of Type Strains, Phase IV (KMG-IV): sequencing the most valuable type-strain genomes for metagenomic binning, comparative biology and taxonomic classification.</title>
        <authorList>
            <person name="Goeker M."/>
        </authorList>
    </citation>
    <scope>NUCLEOTIDE SEQUENCE [LARGE SCALE GENOMIC DNA]</scope>
    <source>
        <strain evidence="4 5">DSM 105074</strain>
    </source>
</reference>
<dbReference type="Pfam" id="PF04773">
    <property type="entry name" value="FecR"/>
    <property type="match status" value="1"/>
</dbReference>
<evidence type="ECO:0000259" key="3">
    <source>
        <dbReference type="Pfam" id="PF16344"/>
    </source>
</evidence>
<dbReference type="InterPro" id="IPR006860">
    <property type="entry name" value="FecR"/>
</dbReference>
<name>A0A840TKQ1_9BACT</name>
<dbReference type="RefSeq" id="WP_184174048.1">
    <property type="nucleotide sequence ID" value="NZ_JACHGF010000003.1"/>
</dbReference>
<dbReference type="InterPro" id="IPR012373">
    <property type="entry name" value="Ferrdict_sens_TM"/>
</dbReference>
<dbReference type="PIRSF" id="PIRSF018266">
    <property type="entry name" value="FecR"/>
    <property type="match status" value="1"/>
</dbReference>
<keyword evidence="1" id="KW-1133">Transmembrane helix</keyword>
<dbReference type="GO" id="GO:0016989">
    <property type="term" value="F:sigma factor antagonist activity"/>
    <property type="evidence" value="ECO:0007669"/>
    <property type="project" value="TreeGrafter"/>
</dbReference>
<dbReference type="Gene3D" id="3.55.50.30">
    <property type="match status" value="1"/>
</dbReference>
<evidence type="ECO:0000313" key="4">
    <source>
        <dbReference type="EMBL" id="MBB5284081.1"/>
    </source>
</evidence>
<evidence type="ECO:0000313" key="5">
    <source>
        <dbReference type="Proteomes" id="UP000557307"/>
    </source>
</evidence>
<sequence length="339" mass="38332">MDFSITKELIFDYFNGNASALQKKMIDEWAKKPENEELFYAYLVEWELSRPQYTVDVAAGIDRYRQYVATRSSEVPLEVPATPIDEPRPLFRQLMFWYAAASVAVLLLAGWLFRSEITYQTYATAPGEIQAWVLPDGSKVTLNANSSLRVPRFGFGQRSREVLLNGEAEFSVVHKPNDQKFVVKTGNRLDVVVLGTEFTVYTRARRTQVVLNRGKVELQSQPMSNSPAKEPLIMLPGDLVTVDEGGVMQRKKVDEPKQYAAWTEHRYVFDGTKLSEVARLLSENYGLSVEITDPKIADWTVSGSFKAVDANELLNSISQVLGIQYSRQKNKVIFSPNPS</sequence>
<dbReference type="Gene3D" id="2.60.120.1440">
    <property type="match status" value="1"/>
</dbReference>
<dbReference type="Pfam" id="PF16344">
    <property type="entry name" value="FecR_C"/>
    <property type="match status" value="1"/>
</dbReference>
<accession>A0A840TKQ1</accession>